<evidence type="ECO:0000313" key="3">
    <source>
        <dbReference type="Proteomes" id="UP000028828"/>
    </source>
</evidence>
<dbReference type="VEuPathDB" id="ToxoDB:TGP89_324200"/>
<feature type="region of interest" description="Disordered" evidence="1">
    <location>
        <begin position="1"/>
        <end position="80"/>
    </location>
</feature>
<feature type="compositionally biased region" description="Basic and acidic residues" evidence="1">
    <location>
        <begin position="1"/>
        <end position="26"/>
    </location>
</feature>
<dbReference type="Proteomes" id="UP000028828">
    <property type="component" value="Unassembled WGS sequence"/>
</dbReference>
<protein>
    <submittedName>
        <fullName evidence="2">Uncharacterized protein</fullName>
    </submittedName>
</protein>
<evidence type="ECO:0000313" key="2">
    <source>
        <dbReference type="EMBL" id="KFG47802.1"/>
    </source>
</evidence>
<feature type="compositionally biased region" description="Basic and acidic residues" evidence="1">
    <location>
        <begin position="39"/>
        <end position="80"/>
    </location>
</feature>
<proteinExistence type="predicted"/>
<sequence>MHVRENPGRKTSTERPACERGEKQNWEQEEQERKRRRERRENKRDNTRGNSGKDKSRECGETKREIGIGNSKERAERGDKVANERQYFQLDRETVDILREECVWAVRL</sequence>
<comment type="caution">
    <text evidence="2">The sequence shown here is derived from an EMBL/GenBank/DDBJ whole genome shotgun (WGS) entry which is preliminary data.</text>
</comment>
<evidence type="ECO:0000256" key="1">
    <source>
        <dbReference type="SAM" id="MobiDB-lite"/>
    </source>
</evidence>
<gene>
    <name evidence="2" type="ORF">TGP89_324200</name>
</gene>
<organism evidence="2 3">
    <name type="scientific">Toxoplasma gondii p89</name>
    <dbReference type="NCBI Taxonomy" id="943119"/>
    <lineage>
        <taxon>Eukaryota</taxon>
        <taxon>Sar</taxon>
        <taxon>Alveolata</taxon>
        <taxon>Apicomplexa</taxon>
        <taxon>Conoidasida</taxon>
        <taxon>Coccidia</taxon>
        <taxon>Eucoccidiorida</taxon>
        <taxon>Eimeriorina</taxon>
        <taxon>Sarcocystidae</taxon>
        <taxon>Toxoplasma</taxon>
    </lineage>
</organism>
<dbReference type="AlphaFoldDB" id="A0A086KTT4"/>
<name>A0A086KTT4_TOXGO</name>
<reference evidence="2 3" key="1">
    <citation type="submission" date="2014-03" db="EMBL/GenBank/DDBJ databases">
        <authorList>
            <person name="Sibley D."/>
            <person name="Venepally P."/>
            <person name="Karamycheva S."/>
            <person name="Hadjithomas M."/>
            <person name="Khan A."/>
            <person name="Brunk B."/>
            <person name="Roos D."/>
            <person name="Caler E."/>
            <person name="Lorenzi H."/>
        </authorList>
    </citation>
    <scope>NUCLEOTIDE SEQUENCE [LARGE SCALE GENOMIC DNA]</scope>
    <source>
        <strain evidence="3">p89</strain>
    </source>
</reference>
<accession>A0A086KTT4</accession>
<dbReference type="EMBL" id="AEYI02000580">
    <property type="protein sequence ID" value="KFG47802.1"/>
    <property type="molecule type" value="Genomic_DNA"/>
</dbReference>